<dbReference type="InterPro" id="IPR000253">
    <property type="entry name" value="FHA_dom"/>
</dbReference>
<dbReference type="NCBIfam" id="TIGR03354">
    <property type="entry name" value="VI_FHA"/>
    <property type="match status" value="1"/>
</dbReference>
<keyword evidence="3" id="KW-1185">Reference proteome</keyword>
<dbReference type="KEGG" id="pthv:CE140_28000"/>
<dbReference type="Pfam" id="PF00498">
    <property type="entry name" value="FHA"/>
    <property type="match status" value="1"/>
</dbReference>
<evidence type="ECO:0000313" key="2">
    <source>
        <dbReference type="EMBL" id="AXA63754.1"/>
    </source>
</evidence>
<protein>
    <recommendedName>
        <fullName evidence="1">FHA domain-containing protein</fullName>
    </recommendedName>
</protein>
<name>A0A2Z4ZJE7_9PSED</name>
<dbReference type="Proteomes" id="UP000251666">
    <property type="component" value="Chromosome"/>
</dbReference>
<accession>A0A2Z4ZJE7</accession>
<organism evidence="2 3">
    <name type="scientific">Pseudomonas thivervalensis</name>
    <dbReference type="NCBI Taxonomy" id="86265"/>
    <lineage>
        <taxon>Bacteria</taxon>
        <taxon>Pseudomonadati</taxon>
        <taxon>Pseudomonadota</taxon>
        <taxon>Gammaproteobacteria</taxon>
        <taxon>Pseudomonadales</taxon>
        <taxon>Pseudomonadaceae</taxon>
        <taxon>Pseudomonas</taxon>
    </lineage>
</organism>
<proteinExistence type="predicted"/>
<feature type="domain" description="FHA" evidence="1">
    <location>
        <begin position="28"/>
        <end position="71"/>
    </location>
</feature>
<dbReference type="Gene3D" id="2.60.200.20">
    <property type="match status" value="1"/>
</dbReference>
<evidence type="ECO:0000259" key="1">
    <source>
        <dbReference type="PROSITE" id="PS50006"/>
    </source>
</evidence>
<dbReference type="AlphaFoldDB" id="A0A2Z4ZJE7"/>
<dbReference type="InterPro" id="IPR017735">
    <property type="entry name" value="T6SS_FHA"/>
</dbReference>
<reference evidence="3" key="1">
    <citation type="journal article" date="2021" name="Front. Microbiol.">
        <title>Genomic Analysis of the 1-Aminocyclopropane-1-Carboxylate Deaminase-Producing Pseudomonas thivervalensis SC5 Reveals Its Multifaceted Roles in Soil and in Beneficial Interactions With Plants.</title>
        <authorList>
            <person name="Nascimento F.X."/>
            <person name="Uron P."/>
            <person name="Glick B.R."/>
            <person name="Giachini A."/>
            <person name="Rossi M.J."/>
        </authorList>
    </citation>
    <scope>NUCLEOTIDE SEQUENCE [LARGE SCALE GENOMIC DNA]</scope>
    <source>
        <strain evidence="3">PLM3</strain>
    </source>
</reference>
<sequence>MELVFEIRNAHQFVPSRRCQKTFGPAGGMIGRGEDCHWVIPDRERLMSKRHAQVSFRDGAFFLTDTSGNGTTHRESGVRLPKGEPVRIQDGNAYLMGDFELLARLVSTPAGGVAEASRPMPVDSLIPDDAFLELDPLKALDQRERASLDIDELINPTAMPSDGLGRPDYARIDMESLLLPELVEAPVEPAPAPVPPTGAVDHRLEDFWARFGTALGMDLRSLDGEAREALAINAALLLKQSIQGLQQSLRIRAGLKSELRQAQTYEEQVRLIASLQVDHHG</sequence>
<evidence type="ECO:0000313" key="3">
    <source>
        <dbReference type="Proteomes" id="UP000251666"/>
    </source>
</evidence>
<dbReference type="CDD" id="cd00060">
    <property type="entry name" value="FHA"/>
    <property type="match status" value="1"/>
</dbReference>
<dbReference type="PROSITE" id="PS50006">
    <property type="entry name" value="FHA_DOMAIN"/>
    <property type="match status" value="1"/>
</dbReference>
<dbReference type="SUPFAM" id="SSF49879">
    <property type="entry name" value="SMAD/FHA domain"/>
    <property type="match status" value="1"/>
</dbReference>
<gene>
    <name evidence="2" type="ORF">CEQ51_27995</name>
</gene>
<dbReference type="EMBL" id="CP022202">
    <property type="protein sequence ID" value="AXA63754.1"/>
    <property type="molecule type" value="Genomic_DNA"/>
</dbReference>
<dbReference type="InterPro" id="IPR008984">
    <property type="entry name" value="SMAD_FHA_dom_sf"/>
</dbReference>